<comment type="caution">
    <text evidence="3">The sequence shown here is derived from an EMBL/GenBank/DDBJ whole genome shotgun (WGS) entry which is preliminary data.</text>
</comment>
<gene>
    <name evidence="3" type="ORF">R3I93_006354</name>
</gene>
<name>A0AAN9D8S4_9TELE</name>
<feature type="compositionally biased region" description="Low complexity" evidence="1">
    <location>
        <begin position="289"/>
        <end position="304"/>
    </location>
</feature>
<dbReference type="PANTHER" id="PTHR22910">
    <property type="entry name" value="PROTEIN MGARP"/>
    <property type="match status" value="1"/>
</dbReference>
<dbReference type="InterPro" id="IPR032773">
    <property type="entry name" value="MGARP_N"/>
</dbReference>
<feature type="domain" description="Protein MGARP N-terminal" evidence="2">
    <location>
        <begin position="38"/>
        <end position="172"/>
    </location>
</feature>
<organism evidence="3 4">
    <name type="scientific">Phoxinus phoxinus</name>
    <name type="common">Eurasian minnow</name>
    <dbReference type="NCBI Taxonomy" id="58324"/>
    <lineage>
        <taxon>Eukaryota</taxon>
        <taxon>Metazoa</taxon>
        <taxon>Chordata</taxon>
        <taxon>Craniata</taxon>
        <taxon>Vertebrata</taxon>
        <taxon>Euteleostomi</taxon>
        <taxon>Actinopterygii</taxon>
        <taxon>Neopterygii</taxon>
        <taxon>Teleostei</taxon>
        <taxon>Ostariophysi</taxon>
        <taxon>Cypriniformes</taxon>
        <taxon>Leuciscidae</taxon>
        <taxon>Phoxininae</taxon>
        <taxon>Phoxinus</taxon>
    </lineage>
</organism>
<accession>A0AAN9D8S4</accession>
<feature type="region of interest" description="Disordered" evidence="1">
    <location>
        <begin position="270"/>
        <end position="304"/>
    </location>
</feature>
<dbReference type="GO" id="GO:0008089">
    <property type="term" value="P:anterograde axonal transport"/>
    <property type="evidence" value="ECO:0007669"/>
    <property type="project" value="InterPro"/>
</dbReference>
<dbReference type="AlphaFoldDB" id="A0AAN9D8S4"/>
<dbReference type="Proteomes" id="UP001364617">
    <property type="component" value="Unassembled WGS sequence"/>
</dbReference>
<keyword evidence="4" id="KW-1185">Reference proteome</keyword>
<evidence type="ECO:0000313" key="4">
    <source>
        <dbReference type="Proteomes" id="UP001364617"/>
    </source>
</evidence>
<feature type="region of interest" description="Disordered" evidence="1">
    <location>
        <begin position="399"/>
        <end position="422"/>
    </location>
</feature>
<dbReference type="GO" id="GO:1904115">
    <property type="term" value="C:axon cytoplasm"/>
    <property type="evidence" value="ECO:0007669"/>
    <property type="project" value="GOC"/>
</dbReference>
<dbReference type="InterPro" id="IPR026093">
    <property type="entry name" value="MGARP"/>
</dbReference>
<reference evidence="3 4" key="1">
    <citation type="submission" date="2024-02" db="EMBL/GenBank/DDBJ databases">
        <title>Chromosome-level genome assembly of the Eurasian Minnow (Phoxinus phoxinus).</title>
        <authorList>
            <person name="Oriowo T.O."/>
            <person name="Martin S."/>
            <person name="Stange M."/>
            <person name="Chrysostomakis Y."/>
            <person name="Brown T."/>
            <person name="Winkler S."/>
            <person name="Kukowka S."/>
            <person name="Myers E.W."/>
            <person name="Bohne A."/>
        </authorList>
    </citation>
    <scope>NUCLEOTIDE SEQUENCE [LARGE SCALE GENOMIC DNA]</scope>
    <source>
        <strain evidence="3">ZFMK-TIS-60720</strain>
        <tissue evidence="3">Whole Organism</tissue>
    </source>
</reference>
<dbReference type="EMBL" id="JAYKXH010000006">
    <property type="protein sequence ID" value="KAK7166572.1"/>
    <property type="molecule type" value="Genomic_DNA"/>
</dbReference>
<protein>
    <recommendedName>
        <fullName evidence="2">Protein MGARP N-terminal domain-containing protein</fullName>
    </recommendedName>
</protein>
<evidence type="ECO:0000256" key="1">
    <source>
        <dbReference type="SAM" id="MobiDB-lite"/>
    </source>
</evidence>
<dbReference type="Pfam" id="PF14962">
    <property type="entry name" value="AIF-MLS"/>
    <property type="match status" value="1"/>
</dbReference>
<sequence>MFCRAAWQRLAPLARKSLTPLFSNAVFPIRQMSFGLPASGTNMAYMLIGGSSLTAALVYAYKTINSDSARYNERIAQLEARPKIGAVATLASVAEAAAIVETAVAENTSIVEATAAELVVEVVAAEAEEIPEHVDAAMELEAETAIAQAVAAEAEEPTAPVVEDVAAETAVPIAEATVIPMSDLLSTVKILAGTTGEIAAASVGDQHLVATLRLAEDNNSVEIFNGLEAVEVSAEVPEEAEVEEPMIGRSDLKTEGGELEELPSALQAVEETEVGDDRVTSEADSPVVAEMNAESPASSEEASVTEMESISEWEESSSPEVMLSEDDTISGPAEVTSETVKAVGQQIEEDKALCHEPAATETEHSDLTAPPTDLEEALQATTEAAEEVAAEMMLDSVEEAKPVKASEEAVESGNVTMTMAQA</sequence>
<dbReference type="PANTHER" id="PTHR22910:SF6">
    <property type="entry name" value="PROTEIN MGARP"/>
    <property type="match status" value="1"/>
</dbReference>
<evidence type="ECO:0000259" key="2">
    <source>
        <dbReference type="Pfam" id="PF14962"/>
    </source>
</evidence>
<evidence type="ECO:0000313" key="3">
    <source>
        <dbReference type="EMBL" id="KAK7166572.1"/>
    </source>
</evidence>
<feature type="compositionally biased region" description="Polar residues" evidence="1">
    <location>
        <begin position="413"/>
        <end position="422"/>
    </location>
</feature>
<dbReference type="GO" id="GO:0005739">
    <property type="term" value="C:mitochondrion"/>
    <property type="evidence" value="ECO:0007669"/>
    <property type="project" value="InterPro"/>
</dbReference>
<proteinExistence type="predicted"/>